<evidence type="ECO:0000313" key="1">
    <source>
        <dbReference type="EMBL" id="VDN43975.1"/>
    </source>
</evidence>
<gene>
    <name evidence="1" type="ORF">GPUH_LOCUS25258</name>
</gene>
<sequence>MQFDRNDADFLAPKRLKTPAIEQKRKSNVLATEVVQEQHVEETEDGELEESNSAMLGNDQIHMKKMMTMMVVILAFLIR</sequence>
<dbReference type="AlphaFoldDB" id="A0A183EWB4"/>
<proteinExistence type="predicted"/>
<dbReference type="Proteomes" id="UP000271098">
    <property type="component" value="Unassembled WGS sequence"/>
</dbReference>
<evidence type="ECO:0000313" key="2">
    <source>
        <dbReference type="Proteomes" id="UP000271098"/>
    </source>
</evidence>
<dbReference type="EMBL" id="UYRT01104405">
    <property type="protein sequence ID" value="VDN43975.1"/>
    <property type="molecule type" value="Genomic_DNA"/>
</dbReference>
<reference evidence="3" key="1">
    <citation type="submission" date="2016-06" db="UniProtKB">
        <authorList>
            <consortium name="WormBaseParasite"/>
        </authorList>
    </citation>
    <scope>IDENTIFICATION</scope>
</reference>
<protein>
    <submittedName>
        <fullName evidence="1 3">Uncharacterized protein</fullName>
    </submittedName>
</protein>
<accession>A0A183EWB4</accession>
<reference evidence="1 2" key="2">
    <citation type="submission" date="2018-11" db="EMBL/GenBank/DDBJ databases">
        <authorList>
            <consortium name="Pathogen Informatics"/>
        </authorList>
    </citation>
    <scope>NUCLEOTIDE SEQUENCE [LARGE SCALE GENOMIC DNA]</scope>
</reference>
<evidence type="ECO:0000313" key="3">
    <source>
        <dbReference type="WBParaSite" id="GPUH_0002528501-mRNA-1"/>
    </source>
</evidence>
<dbReference type="WBParaSite" id="GPUH_0002528501-mRNA-1">
    <property type="protein sequence ID" value="GPUH_0002528501-mRNA-1"/>
    <property type="gene ID" value="GPUH_0002528501"/>
</dbReference>
<organism evidence="3">
    <name type="scientific">Gongylonema pulchrum</name>
    <dbReference type="NCBI Taxonomy" id="637853"/>
    <lineage>
        <taxon>Eukaryota</taxon>
        <taxon>Metazoa</taxon>
        <taxon>Ecdysozoa</taxon>
        <taxon>Nematoda</taxon>
        <taxon>Chromadorea</taxon>
        <taxon>Rhabditida</taxon>
        <taxon>Spirurina</taxon>
        <taxon>Spiruromorpha</taxon>
        <taxon>Spiruroidea</taxon>
        <taxon>Gongylonematidae</taxon>
        <taxon>Gongylonema</taxon>
    </lineage>
</organism>
<keyword evidence="2" id="KW-1185">Reference proteome</keyword>
<name>A0A183EWB4_9BILA</name>